<organism evidence="8 9">
    <name type="scientific">Cohnella nanjingensis</name>
    <dbReference type="NCBI Taxonomy" id="1387779"/>
    <lineage>
        <taxon>Bacteria</taxon>
        <taxon>Bacillati</taxon>
        <taxon>Bacillota</taxon>
        <taxon>Bacilli</taxon>
        <taxon>Bacillales</taxon>
        <taxon>Paenibacillaceae</taxon>
        <taxon>Cohnella</taxon>
    </lineage>
</organism>
<evidence type="ECO:0000256" key="5">
    <source>
        <dbReference type="ARBA" id="ARBA00023288"/>
    </source>
</evidence>
<dbReference type="AlphaFoldDB" id="A0A7X0RVS6"/>
<reference evidence="8 9" key="1">
    <citation type="submission" date="2020-08" db="EMBL/GenBank/DDBJ databases">
        <title>Cohnella phylogeny.</title>
        <authorList>
            <person name="Dunlap C."/>
        </authorList>
    </citation>
    <scope>NUCLEOTIDE SEQUENCE [LARGE SCALE GENOMIC DNA]</scope>
    <source>
        <strain evidence="8 9">DSM 28246</strain>
    </source>
</reference>
<feature type="region of interest" description="Disordered" evidence="6">
    <location>
        <begin position="27"/>
        <end position="50"/>
    </location>
</feature>
<evidence type="ECO:0000256" key="3">
    <source>
        <dbReference type="ARBA" id="ARBA00023136"/>
    </source>
</evidence>
<dbReference type="RefSeq" id="WP_185672387.1">
    <property type="nucleotide sequence ID" value="NZ_JACJVP010000047.1"/>
</dbReference>
<evidence type="ECO:0000256" key="7">
    <source>
        <dbReference type="SAM" id="SignalP"/>
    </source>
</evidence>
<proteinExistence type="predicted"/>
<feature type="compositionally biased region" description="Basic and acidic residues" evidence="6">
    <location>
        <begin position="29"/>
        <end position="44"/>
    </location>
</feature>
<dbReference type="PANTHER" id="PTHR43649:SF33">
    <property type="entry name" value="POLYGALACTURONAN_RHAMNOGALACTURONAN-BINDING PROTEIN YTCQ"/>
    <property type="match status" value="1"/>
</dbReference>
<comment type="caution">
    <text evidence="8">The sequence shown here is derived from an EMBL/GenBank/DDBJ whole genome shotgun (WGS) entry which is preliminary data.</text>
</comment>
<keyword evidence="3" id="KW-0472">Membrane</keyword>
<gene>
    <name evidence="8" type="ORF">H7C19_28005</name>
</gene>
<dbReference type="EMBL" id="JACJVP010000047">
    <property type="protein sequence ID" value="MBB6674533.1"/>
    <property type="molecule type" value="Genomic_DNA"/>
</dbReference>
<dbReference type="SUPFAM" id="SSF53850">
    <property type="entry name" value="Periplasmic binding protein-like II"/>
    <property type="match status" value="1"/>
</dbReference>
<feature type="chain" id="PRO_5031162963" evidence="7">
    <location>
        <begin position="24"/>
        <end position="558"/>
    </location>
</feature>
<evidence type="ECO:0000313" key="9">
    <source>
        <dbReference type="Proteomes" id="UP000547209"/>
    </source>
</evidence>
<keyword evidence="9" id="KW-1185">Reference proteome</keyword>
<dbReference type="Pfam" id="PF01547">
    <property type="entry name" value="SBP_bac_1"/>
    <property type="match status" value="1"/>
</dbReference>
<dbReference type="Proteomes" id="UP000547209">
    <property type="component" value="Unassembled WGS sequence"/>
</dbReference>
<dbReference type="PANTHER" id="PTHR43649">
    <property type="entry name" value="ARABINOSE-BINDING PROTEIN-RELATED"/>
    <property type="match status" value="1"/>
</dbReference>
<protein>
    <submittedName>
        <fullName evidence="8">Extracellular solute-binding protein</fullName>
    </submittedName>
</protein>
<dbReference type="InterPro" id="IPR006059">
    <property type="entry name" value="SBP"/>
</dbReference>
<feature type="signal peptide" evidence="7">
    <location>
        <begin position="1"/>
        <end position="23"/>
    </location>
</feature>
<name>A0A7X0RVS6_9BACL</name>
<evidence type="ECO:0000256" key="1">
    <source>
        <dbReference type="ARBA" id="ARBA00022475"/>
    </source>
</evidence>
<dbReference type="PROSITE" id="PS51257">
    <property type="entry name" value="PROKAR_LIPOPROTEIN"/>
    <property type="match status" value="1"/>
</dbReference>
<dbReference type="Gene3D" id="3.40.190.10">
    <property type="entry name" value="Periplasmic binding protein-like II"/>
    <property type="match status" value="2"/>
</dbReference>
<keyword evidence="2 7" id="KW-0732">Signal</keyword>
<evidence type="ECO:0000256" key="4">
    <source>
        <dbReference type="ARBA" id="ARBA00023139"/>
    </source>
</evidence>
<keyword evidence="5" id="KW-0449">Lipoprotein</keyword>
<keyword evidence="1" id="KW-1003">Cell membrane</keyword>
<evidence type="ECO:0000256" key="2">
    <source>
        <dbReference type="ARBA" id="ARBA00022729"/>
    </source>
</evidence>
<evidence type="ECO:0000313" key="8">
    <source>
        <dbReference type="EMBL" id="MBB6674533.1"/>
    </source>
</evidence>
<evidence type="ECO:0000256" key="6">
    <source>
        <dbReference type="SAM" id="MobiDB-lite"/>
    </source>
</evidence>
<sequence>MKQRHRLFSLILAFLFVAGTILAGCSSDKQSKDGAKNEETEKSTNDAAPSGDTLSFSVTLPSFGKKIEDAMVQKEWVAKMESLLGKKLDIKFNYIPISEYSDKSKLLLASGNLTDLVLIMDKGLFNQYEEEGMFKDLSPYKDELPNYMNLVDQATSGEIKAIRSDGKFYGLWNINLPRQAKDKGMGVYTPATYRYDIFEKNNMKLPNTIDELYEAAKKLKELYPKSFPVNTLWNSFDSLFFANHNGGAKVYWNGEKYVFGPTEESYKEALQFANKLYAEKLLDPEVFSDKDDAIKKKIMNGTNSILLQSWFNFAADWNRSATGGEKFVISLFPDNPKYGKAWQSINDFSTVGVDQGAVMVVNAKAKNAKELVQLMDLQYKPDIIELVTWGIEGTTFTRGADGKPTFVDSIKKADNAWEEGDKYGMRASSSYRPGLQMAIDTMAFVDFAPNDLGYVNGNVIEKPWETAFADMPFPNAYTPPMVNEPFLEFTDDEREQMTSVMSPINTFVAEMQNKFINGKESFDNWSAFQDKMKKTGDIDKVLQIYADAQKRYQDRLNK</sequence>
<accession>A0A7X0RVS6</accession>
<keyword evidence="4" id="KW-0564">Palmitate</keyword>
<dbReference type="InterPro" id="IPR050490">
    <property type="entry name" value="Bact_solute-bd_prot1"/>
</dbReference>